<dbReference type="Proteomes" id="UP000015520">
    <property type="component" value="Unassembled WGS sequence"/>
</dbReference>
<name>T0KZX2_9BACT</name>
<dbReference type="PATRIC" id="fig|1172190.3.peg.1568"/>
<dbReference type="EMBL" id="AUPZ01000010">
    <property type="protein sequence ID" value="EQB39118.1"/>
    <property type="molecule type" value="Genomic_DNA"/>
</dbReference>
<dbReference type="RefSeq" id="WP_021287880.1">
    <property type="nucleotide sequence ID" value="NZ_AUPZ01000010.1"/>
</dbReference>
<organism evidence="1 2">
    <name type="scientific">Sulfurimonas hongkongensis</name>
    <dbReference type="NCBI Taxonomy" id="1172190"/>
    <lineage>
        <taxon>Bacteria</taxon>
        <taxon>Pseudomonadati</taxon>
        <taxon>Campylobacterota</taxon>
        <taxon>Epsilonproteobacteria</taxon>
        <taxon>Campylobacterales</taxon>
        <taxon>Sulfurimonadaceae</taxon>
        <taxon>Sulfurimonas</taxon>
    </lineage>
</organism>
<sequence>MQPKGFGSYYFSLAAIQAHASEQKLIAMFSSASTLDGKPLTIKITSPPAL</sequence>
<accession>T0KZX2</accession>
<evidence type="ECO:0000313" key="1">
    <source>
        <dbReference type="EMBL" id="EQB39118.1"/>
    </source>
</evidence>
<evidence type="ECO:0000313" key="2">
    <source>
        <dbReference type="Proteomes" id="UP000015520"/>
    </source>
</evidence>
<dbReference type="AlphaFoldDB" id="T0KZX2"/>
<dbReference type="STRING" id="1172190.M947_08125"/>
<keyword evidence="2" id="KW-1185">Reference proteome</keyword>
<comment type="caution">
    <text evidence="1">The sequence shown here is derived from an EMBL/GenBank/DDBJ whole genome shotgun (WGS) entry which is preliminary data.</text>
</comment>
<protein>
    <submittedName>
        <fullName evidence="1">Uncharacterized protein</fullName>
    </submittedName>
</protein>
<proteinExistence type="predicted"/>
<reference evidence="1 2" key="1">
    <citation type="submission" date="2013-07" db="EMBL/GenBank/DDBJ databases">
        <title>Sulfurimonas hongkongensis AST-10 Genome Sequencing.</title>
        <authorList>
            <person name="Cai L."/>
            <person name="Zhang T."/>
        </authorList>
    </citation>
    <scope>NUCLEOTIDE SEQUENCE [LARGE SCALE GENOMIC DNA]</scope>
    <source>
        <strain evidence="1 2">AST-10</strain>
    </source>
</reference>
<gene>
    <name evidence="1" type="ORF">M947_08125</name>
</gene>